<proteinExistence type="predicted"/>
<dbReference type="AlphaFoldDB" id="A0A6C0EIT9"/>
<feature type="region of interest" description="Disordered" evidence="1">
    <location>
        <begin position="132"/>
        <end position="188"/>
    </location>
</feature>
<accession>A0A6C0EIT9</accession>
<dbReference type="EMBL" id="MN738855">
    <property type="protein sequence ID" value="QHT28343.1"/>
    <property type="molecule type" value="Genomic_DNA"/>
</dbReference>
<reference evidence="2" key="1">
    <citation type="journal article" date="2020" name="Nature">
        <title>Giant virus diversity and host interactions through global metagenomics.</title>
        <authorList>
            <person name="Schulz F."/>
            <person name="Roux S."/>
            <person name="Paez-Espino D."/>
            <person name="Jungbluth S."/>
            <person name="Walsh D.A."/>
            <person name="Denef V.J."/>
            <person name="McMahon K.D."/>
            <person name="Konstantinidis K.T."/>
            <person name="Eloe-Fadrosh E.A."/>
            <person name="Kyrpides N.C."/>
            <person name="Woyke T."/>
        </authorList>
    </citation>
    <scope>NUCLEOTIDE SEQUENCE</scope>
    <source>
        <strain evidence="2">GVMAG-M-3300001348-25</strain>
    </source>
</reference>
<organism evidence="2">
    <name type="scientific">viral metagenome</name>
    <dbReference type="NCBI Taxonomy" id="1070528"/>
    <lineage>
        <taxon>unclassified sequences</taxon>
        <taxon>metagenomes</taxon>
        <taxon>organismal metagenomes</taxon>
    </lineage>
</organism>
<evidence type="ECO:0000256" key="1">
    <source>
        <dbReference type="SAM" id="MobiDB-lite"/>
    </source>
</evidence>
<sequence length="188" mass="21744">MFVNENNANDPYGMNSLMANILQYVVGLKQQLAKKNDMQGLDTIDKFASIISQVQNAQGDRDRVNKINKLHIASGDIYIGKRFVIKDGESSGNFVMLPIKWPMMGNTKQSWQKNVANPLNKLEQQMCANETSDNCKSLRNNPDEFHKRTMWLGGRRKTRRNKKSGKRRKTQVKKSRKTKKSRKRKTRK</sequence>
<name>A0A6C0EIT9_9ZZZZ</name>
<protein>
    <submittedName>
        <fullName evidence="2">Uncharacterized protein</fullName>
    </submittedName>
</protein>
<evidence type="ECO:0000313" key="2">
    <source>
        <dbReference type="EMBL" id="QHT28343.1"/>
    </source>
</evidence>
<feature type="compositionally biased region" description="Basic residues" evidence="1">
    <location>
        <begin position="154"/>
        <end position="188"/>
    </location>
</feature>